<name>A0A166G396_9AGAM</name>
<protein>
    <submittedName>
        <fullName evidence="2">Uncharacterized protein</fullName>
    </submittedName>
</protein>
<reference evidence="2 3" key="1">
    <citation type="journal article" date="2016" name="Mol. Biol. Evol.">
        <title>Comparative Genomics of Early-Diverging Mushroom-Forming Fungi Provides Insights into the Origins of Lignocellulose Decay Capabilities.</title>
        <authorList>
            <person name="Nagy L.G."/>
            <person name="Riley R."/>
            <person name="Tritt A."/>
            <person name="Adam C."/>
            <person name="Daum C."/>
            <person name="Floudas D."/>
            <person name="Sun H."/>
            <person name="Yadav J.S."/>
            <person name="Pangilinan J."/>
            <person name="Larsson K.H."/>
            <person name="Matsuura K."/>
            <person name="Barry K."/>
            <person name="Labutti K."/>
            <person name="Kuo R."/>
            <person name="Ohm R.A."/>
            <person name="Bhattacharya S.S."/>
            <person name="Shirouzu T."/>
            <person name="Yoshinaga Y."/>
            <person name="Martin F.M."/>
            <person name="Grigoriev I.V."/>
            <person name="Hibbett D.S."/>
        </authorList>
    </citation>
    <scope>NUCLEOTIDE SEQUENCE [LARGE SCALE GENOMIC DNA]</scope>
    <source>
        <strain evidence="2 3">CBS 109695</strain>
    </source>
</reference>
<evidence type="ECO:0000313" key="3">
    <source>
        <dbReference type="Proteomes" id="UP000076532"/>
    </source>
</evidence>
<proteinExistence type="predicted"/>
<evidence type="ECO:0000313" key="2">
    <source>
        <dbReference type="EMBL" id="KZP17426.1"/>
    </source>
</evidence>
<keyword evidence="3" id="KW-1185">Reference proteome</keyword>
<feature type="compositionally biased region" description="Acidic residues" evidence="1">
    <location>
        <begin position="105"/>
        <end position="122"/>
    </location>
</feature>
<dbReference type="EMBL" id="KV417583">
    <property type="protein sequence ID" value="KZP17426.1"/>
    <property type="molecule type" value="Genomic_DNA"/>
</dbReference>
<feature type="region of interest" description="Disordered" evidence="1">
    <location>
        <begin position="99"/>
        <end position="171"/>
    </location>
</feature>
<evidence type="ECO:0000256" key="1">
    <source>
        <dbReference type="SAM" id="MobiDB-lite"/>
    </source>
</evidence>
<dbReference type="Proteomes" id="UP000076532">
    <property type="component" value="Unassembled WGS sequence"/>
</dbReference>
<gene>
    <name evidence="2" type="ORF">FIBSPDRAFT_957234</name>
</gene>
<organism evidence="2 3">
    <name type="scientific">Athelia psychrophila</name>
    <dbReference type="NCBI Taxonomy" id="1759441"/>
    <lineage>
        <taxon>Eukaryota</taxon>
        <taxon>Fungi</taxon>
        <taxon>Dikarya</taxon>
        <taxon>Basidiomycota</taxon>
        <taxon>Agaricomycotina</taxon>
        <taxon>Agaricomycetes</taxon>
        <taxon>Agaricomycetidae</taxon>
        <taxon>Atheliales</taxon>
        <taxon>Atheliaceae</taxon>
        <taxon>Athelia</taxon>
    </lineage>
</organism>
<accession>A0A166G396</accession>
<feature type="region of interest" description="Disordered" evidence="1">
    <location>
        <begin position="214"/>
        <end position="233"/>
    </location>
</feature>
<sequence length="723" mass="82217">MEASLQLQLQNYIRALEVLVQKGEPEPKARMALRSIVRECLTLVMSAVERGPDAVPPFSLSTTAGTTIENAQARDIDVTTIEHDARVLVHPWYTTSSIRSGSEDTLVEEESSEQFSSEEEEGGSSGSSEASEGWEDEEDTGSSVGVSEVDIGAPSTPSLRQPPADIWQELPPPRCPMYLNRAPLEDTSRWVNPSTRIFWDESPPMVMTASNDNREARPLRPASPNTATGPSLGCRRRRSLSVEIIDAVVRPATRRRISDQARRARRVAFLQERLEEDGLVFTGLPKDSGVDQIHVERASLRPTKIHGGCCLNQEELIFVIWLDRTGRKADRLRNTGRNTESRLVCNDCDGNWNGRAYAFLHQDLWNTILIQSHIHPRAEDLRSRLAEAFRAFPGSHEKHAFLWFRSGVKFEMRRFLCGVGNDFLTNQTEYDFSEFVANGLVLLQDDTSWKVMEDYRTSWFEEDHMILDSQYHRDAWWRDDPDRTLPADTWEDATKMVSEMEILAHSALTSLSRASVAEAAHLSHQNDRKQEIHRIIGGLESALWRGANQLFDHFETVLWTAFQHLPPKEDEKNRRWFMKGLRYEMGEMNGTIGVGLVNKVIPTPVPEVFQRVREAIDKDAIDALDSIKLALRRHTKFEGSPGWWDADLLVQPVFPPQSYDGHQASLTRTRLRAEVAMMECRALRIRLNSQAETAAASVMEVDYLQSQVSQWREMTREGPALEW</sequence>
<dbReference type="AlphaFoldDB" id="A0A166G396"/>